<keyword evidence="5" id="KW-1185">Reference proteome</keyword>
<comment type="caution">
    <text evidence="4">The sequence shown here is derived from an EMBL/GenBank/DDBJ whole genome shotgun (WGS) entry which is preliminary data.</text>
</comment>
<keyword evidence="2" id="KW-0732">Signal</keyword>
<feature type="compositionally biased region" description="Basic and acidic residues" evidence="1">
    <location>
        <begin position="210"/>
        <end position="232"/>
    </location>
</feature>
<feature type="region of interest" description="Disordered" evidence="1">
    <location>
        <begin position="511"/>
        <end position="579"/>
    </location>
</feature>
<proteinExistence type="predicted"/>
<feature type="compositionally biased region" description="Acidic residues" evidence="1">
    <location>
        <begin position="550"/>
        <end position="567"/>
    </location>
</feature>
<dbReference type="Proteomes" id="UP000754710">
    <property type="component" value="Unassembled WGS sequence"/>
</dbReference>
<evidence type="ECO:0000256" key="2">
    <source>
        <dbReference type="SAM" id="SignalP"/>
    </source>
</evidence>
<feature type="chain" id="PRO_5047095251" description="ARB-07466-like C-terminal domain-containing protein" evidence="2">
    <location>
        <begin position="34"/>
        <end position="706"/>
    </location>
</feature>
<accession>A0ABS7RFZ2</accession>
<feature type="region of interest" description="Disordered" evidence="1">
    <location>
        <begin position="190"/>
        <end position="253"/>
    </location>
</feature>
<dbReference type="EMBL" id="JAIEZQ010000001">
    <property type="protein sequence ID" value="MBY9073956.1"/>
    <property type="molecule type" value="Genomic_DNA"/>
</dbReference>
<dbReference type="RefSeq" id="WP_221023692.1">
    <property type="nucleotide sequence ID" value="NZ_JAIEZQ010000001.1"/>
</dbReference>
<dbReference type="Pfam" id="PF26571">
    <property type="entry name" value="VldE"/>
    <property type="match status" value="1"/>
</dbReference>
<feature type="compositionally biased region" description="Pro residues" evidence="1">
    <location>
        <begin position="538"/>
        <end position="549"/>
    </location>
</feature>
<protein>
    <recommendedName>
        <fullName evidence="3">ARB-07466-like C-terminal domain-containing protein</fullName>
    </recommendedName>
</protein>
<feature type="domain" description="ARB-07466-like C-terminal" evidence="3">
    <location>
        <begin position="59"/>
        <end position="175"/>
    </location>
</feature>
<gene>
    <name evidence="4" type="ORF">K1X13_03880</name>
</gene>
<dbReference type="PROSITE" id="PS51318">
    <property type="entry name" value="TAT"/>
    <property type="match status" value="1"/>
</dbReference>
<evidence type="ECO:0000313" key="4">
    <source>
        <dbReference type="EMBL" id="MBY9073956.1"/>
    </source>
</evidence>
<name>A0ABS7RFZ2_9ACTN</name>
<organism evidence="4 5">
    <name type="scientific">Nocardioides jiangsuensis</name>
    <dbReference type="NCBI Taxonomy" id="2866161"/>
    <lineage>
        <taxon>Bacteria</taxon>
        <taxon>Bacillati</taxon>
        <taxon>Actinomycetota</taxon>
        <taxon>Actinomycetes</taxon>
        <taxon>Propionibacteriales</taxon>
        <taxon>Nocardioidaceae</taxon>
        <taxon>Nocardioides</taxon>
    </lineage>
</organism>
<reference evidence="4 5" key="1">
    <citation type="submission" date="2021-08" db="EMBL/GenBank/DDBJ databases">
        <title>Nocardioides bacterium WL0053 sp. nov., isolated from the sediment.</title>
        <authorList>
            <person name="Wang L."/>
            <person name="Zhang D."/>
            <person name="Zhang A."/>
        </authorList>
    </citation>
    <scope>NUCLEOTIDE SEQUENCE [LARGE SCALE GENOMIC DNA]</scope>
    <source>
        <strain evidence="4 5">WL0053</strain>
    </source>
</reference>
<dbReference type="Gene3D" id="2.60.120.430">
    <property type="entry name" value="Galactose-binding lectin"/>
    <property type="match status" value="2"/>
</dbReference>
<sequence>MSDIRRLLVRVLAATVACTLVAGLTVGSGAASAKVPRTPHRYTAKIEPLAPYVGQSICSPGAKPGTAAFATMLLRTYKSSRSLGISRSCSVGGASEHKEGRAFDWGVSVGSAQDRRSVQALFRWLLKTDRHGNRYAMARRLGIQYMIWNRRIWGAYAASSGWRRYTGANPHTDHVHFSLSWAGARKKTSFWSPRRFPNGSGNVPQPPRPTEPEPRSSGPRQDHPDPQPDSRTKQPRAVPEPRAPRTLTAGPALVHERVAVRTDRRAGTLTRGALAEGHRYLVEVAGTYRYDRRTASRADAECSAAARSGWQRTRSLRTDQWDADHLDLYVDGHDLYAQADDDRDCDTGGHTYRWVYQADRDGRVPLTVWDANGHADNAGTLAVRITDLGRSRSTMAWTVPAKAKAGVTSPGQLTGGEDYRVTVRGTWTDGRGVTADAECARTSRSSWDRRFEGEYGEDRFDVMLGTFGHDSLVPRLTDVGGEPAESGASCAEDHVYTFVWRADRTQPVNVRVDDPRSYADNTGALRVSVTPYVERQPEPSPTPEPTPEPDPSEEPTPEPDPSEEPAPEPESLRVDSRSPSAIRTAQEFAEGTELRLTVTGAYLMRASSDWIAADAECTASAEEPWWRSTRFEGRFDGSWSPLGDLVVNRRLVSWEPADGRGSCDGSDAHEYSLDLTVAEDGPLWFVVADDYYDDNRGALTVTVEPR</sequence>
<evidence type="ECO:0000313" key="5">
    <source>
        <dbReference type="Proteomes" id="UP000754710"/>
    </source>
</evidence>
<feature type="signal peptide" evidence="2">
    <location>
        <begin position="1"/>
        <end position="33"/>
    </location>
</feature>
<evidence type="ECO:0000256" key="1">
    <source>
        <dbReference type="SAM" id="MobiDB-lite"/>
    </source>
</evidence>
<dbReference type="InterPro" id="IPR006311">
    <property type="entry name" value="TAT_signal"/>
</dbReference>
<evidence type="ECO:0000259" key="3">
    <source>
        <dbReference type="Pfam" id="PF26571"/>
    </source>
</evidence>
<dbReference type="InterPro" id="IPR058593">
    <property type="entry name" value="ARB_07466-like_C"/>
</dbReference>